<comment type="caution">
    <text evidence="1">The sequence shown here is derived from an EMBL/GenBank/DDBJ whole genome shotgun (WGS) entry which is preliminary data.</text>
</comment>
<reference evidence="1" key="1">
    <citation type="submission" date="2023-04" db="EMBL/GenBank/DDBJ databases">
        <title>Draft Genome sequencing of Naganishia species isolated from polar environments using Oxford Nanopore Technology.</title>
        <authorList>
            <person name="Leo P."/>
            <person name="Venkateswaran K."/>
        </authorList>
    </citation>
    <scope>NUCLEOTIDE SEQUENCE</scope>
    <source>
        <strain evidence="1">MNA-CCFEE 5262</strain>
    </source>
</reference>
<dbReference type="EMBL" id="JASBWS010000060">
    <property type="protein sequence ID" value="KAJ9103033.1"/>
    <property type="molecule type" value="Genomic_DNA"/>
</dbReference>
<protein>
    <submittedName>
        <fullName evidence="1">Uncharacterized protein</fullName>
    </submittedName>
</protein>
<organism evidence="1 2">
    <name type="scientific">Naganishia adeliensis</name>
    <dbReference type="NCBI Taxonomy" id="92952"/>
    <lineage>
        <taxon>Eukaryota</taxon>
        <taxon>Fungi</taxon>
        <taxon>Dikarya</taxon>
        <taxon>Basidiomycota</taxon>
        <taxon>Agaricomycotina</taxon>
        <taxon>Tremellomycetes</taxon>
        <taxon>Filobasidiales</taxon>
        <taxon>Filobasidiaceae</taxon>
        <taxon>Naganishia</taxon>
    </lineage>
</organism>
<keyword evidence="2" id="KW-1185">Reference proteome</keyword>
<proteinExistence type="predicted"/>
<accession>A0ACC2VV07</accession>
<sequence>MTQSQSSASPVIQWLPPTGSISLDEQTFYFGWGTADLTDNEHQVAVGWSDSDSLVSARHEALQLIDAATYKILDNLKRSARGKSGGVHALGRILLDAAPAERGARLIGIRGKKKAWTESTECLDYSSPSIQYAEGRPKLNALSEYAGVPSLAETQASVGDKQTVPEFSDSPYPSGVGVNVALEMATGTDEVPGKLEAYLCLQWSGVWKTSESEEFNILVMESRHRAASPSAATGSCSSVEPTVDMTGHSKIHKRWY</sequence>
<dbReference type="Proteomes" id="UP001230649">
    <property type="component" value="Unassembled WGS sequence"/>
</dbReference>
<gene>
    <name evidence="1" type="ORF">QFC20_004842</name>
</gene>
<name>A0ACC2VV07_9TREE</name>
<evidence type="ECO:0000313" key="2">
    <source>
        <dbReference type="Proteomes" id="UP001230649"/>
    </source>
</evidence>
<evidence type="ECO:0000313" key="1">
    <source>
        <dbReference type="EMBL" id="KAJ9103033.1"/>
    </source>
</evidence>